<keyword evidence="2" id="KW-0812">Transmembrane</keyword>
<evidence type="ECO:0000256" key="1">
    <source>
        <dbReference type="SAM" id="MobiDB-lite"/>
    </source>
</evidence>
<dbReference type="EMBL" id="JBDFQZ010000003">
    <property type="protein sequence ID" value="KAK9743181.1"/>
    <property type="molecule type" value="Genomic_DNA"/>
</dbReference>
<keyword evidence="4" id="KW-1185">Reference proteome</keyword>
<evidence type="ECO:0000313" key="3">
    <source>
        <dbReference type="EMBL" id="KAK9743181.1"/>
    </source>
</evidence>
<evidence type="ECO:0000313" key="4">
    <source>
        <dbReference type="Proteomes" id="UP001443914"/>
    </source>
</evidence>
<feature type="compositionally biased region" description="Low complexity" evidence="1">
    <location>
        <begin position="1"/>
        <end position="15"/>
    </location>
</feature>
<feature type="region of interest" description="Disordered" evidence="1">
    <location>
        <begin position="256"/>
        <end position="283"/>
    </location>
</feature>
<evidence type="ECO:0000256" key="2">
    <source>
        <dbReference type="SAM" id="Phobius"/>
    </source>
</evidence>
<feature type="compositionally biased region" description="Polar residues" evidence="1">
    <location>
        <begin position="32"/>
        <end position="41"/>
    </location>
</feature>
<comment type="caution">
    <text evidence="3">The sequence shown here is derived from an EMBL/GenBank/DDBJ whole genome shotgun (WGS) entry which is preliminary data.</text>
</comment>
<feature type="transmembrane region" description="Helical" evidence="2">
    <location>
        <begin position="417"/>
        <end position="445"/>
    </location>
</feature>
<organism evidence="3 4">
    <name type="scientific">Saponaria officinalis</name>
    <name type="common">Common soapwort</name>
    <name type="synonym">Lychnis saponaria</name>
    <dbReference type="NCBI Taxonomy" id="3572"/>
    <lineage>
        <taxon>Eukaryota</taxon>
        <taxon>Viridiplantae</taxon>
        <taxon>Streptophyta</taxon>
        <taxon>Embryophyta</taxon>
        <taxon>Tracheophyta</taxon>
        <taxon>Spermatophyta</taxon>
        <taxon>Magnoliopsida</taxon>
        <taxon>eudicotyledons</taxon>
        <taxon>Gunneridae</taxon>
        <taxon>Pentapetalae</taxon>
        <taxon>Caryophyllales</taxon>
        <taxon>Caryophyllaceae</taxon>
        <taxon>Caryophylleae</taxon>
        <taxon>Saponaria</taxon>
    </lineage>
</organism>
<sequence>MAAAEARAAWQRANRCFVQEDAKRAPKLASRHPSNSSSKQVDTGPVNAADYPDHPSVGFAPFNRTTPYSNLPPDAKWWLQMEPNYVHRRGVNADQFNGRKLDVEPSPKVDNATIMSDGSICTVDYEDIESYREMGPEEVNLVDTLDTKIDQDFVDVKKMTDYYDLLEMEMLGGSVSKQSVDFSSSADSSWVEGQKVPWWRVTDGEELASYVAHKSHLHVENCDLPPPQKMKVWREPCTPASFKDHDEIFMAPPECEAVSSPSSGGSQERHWSSVKGELSRNENVATEPLRSNNHDKLGKGRMSVEDPGKAKLLEALCHSQTRAREAEKAAKQAYTEKEHILKLFFRQASQLFAYKQWFKLLQLENLILQNGNNNSSPFTVFPDLLPQKPTKPQNSCKTWQKSYRTKRRKRASQENDIGKYAVAFAVGFTLVGAGLILGWTVGWLLPVF</sequence>
<protein>
    <submittedName>
        <fullName evidence="3">Uncharacterized protein</fullName>
    </submittedName>
</protein>
<keyword evidence="2" id="KW-1133">Transmembrane helix</keyword>
<keyword evidence="2" id="KW-0472">Membrane</keyword>
<name>A0AAW1M8E8_SAPOF</name>
<dbReference type="PANTHER" id="PTHR33868">
    <property type="entry name" value="EXPRESSED PROTEIN"/>
    <property type="match status" value="1"/>
</dbReference>
<feature type="region of interest" description="Disordered" evidence="1">
    <location>
        <begin position="1"/>
        <end position="52"/>
    </location>
</feature>
<dbReference type="PANTHER" id="PTHR33868:SF2">
    <property type="entry name" value="EXPRESSED PROTEIN"/>
    <property type="match status" value="1"/>
</dbReference>
<dbReference type="AlphaFoldDB" id="A0AAW1M8E8"/>
<dbReference type="Proteomes" id="UP001443914">
    <property type="component" value="Unassembled WGS sequence"/>
</dbReference>
<reference evidence="3" key="1">
    <citation type="submission" date="2024-03" db="EMBL/GenBank/DDBJ databases">
        <title>WGS assembly of Saponaria officinalis var. Norfolk2.</title>
        <authorList>
            <person name="Jenkins J."/>
            <person name="Shu S."/>
            <person name="Grimwood J."/>
            <person name="Barry K."/>
            <person name="Goodstein D."/>
            <person name="Schmutz J."/>
            <person name="Leebens-Mack J."/>
            <person name="Osbourn A."/>
        </authorList>
    </citation>
    <scope>NUCLEOTIDE SEQUENCE [LARGE SCALE GENOMIC DNA]</scope>
    <source>
        <strain evidence="3">JIC</strain>
    </source>
</reference>
<proteinExistence type="predicted"/>
<accession>A0AAW1M8E8</accession>
<gene>
    <name evidence="3" type="ORF">RND81_03G222500</name>
</gene>